<keyword evidence="4" id="KW-1185">Reference proteome</keyword>
<dbReference type="InterPro" id="IPR021109">
    <property type="entry name" value="Peptidase_aspartic_dom_sf"/>
</dbReference>
<dbReference type="PANTHER" id="PTHR13683:SF232">
    <property type="entry name" value="OS09G0542100 PROTEIN"/>
    <property type="match status" value="1"/>
</dbReference>
<evidence type="ECO:0000256" key="1">
    <source>
        <dbReference type="ARBA" id="ARBA00007447"/>
    </source>
</evidence>
<dbReference type="Proteomes" id="UP000734854">
    <property type="component" value="Unassembled WGS sequence"/>
</dbReference>
<dbReference type="Pfam" id="PF14541">
    <property type="entry name" value="TAXi_C"/>
    <property type="match status" value="1"/>
</dbReference>
<comment type="caution">
    <text evidence="3">The sequence shown here is derived from an EMBL/GenBank/DDBJ whole genome shotgun (WGS) entry which is preliminary data.</text>
</comment>
<gene>
    <name evidence="3" type="ORF">ZIOFF_019911</name>
</gene>
<dbReference type="InterPro" id="IPR032861">
    <property type="entry name" value="TAXi_N"/>
</dbReference>
<dbReference type="EMBL" id="JACMSC010000005">
    <property type="protein sequence ID" value="KAG6522759.1"/>
    <property type="molecule type" value="Genomic_DNA"/>
</dbReference>
<dbReference type="InterPro" id="IPR033121">
    <property type="entry name" value="PEPTIDASE_A1"/>
</dbReference>
<organism evidence="3 4">
    <name type="scientific">Zingiber officinale</name>
    <name type="common">Ginger</name>
    <name type="synonym">Amomum zingiber</name>
    <dbReference type="NCBI Taxonomy" id="94328"/>
    <lineage>
        <taxon>Eukaryota</taxon>
        <taxon>Viridiplantae</taxon>
        <taxon>Streptophyta</taxon>
        <taxon>Embryophyta</taxon>
        <taxon>Tracheophyta</taxon>
        <taxon>Spermatophyta</taxon>
        <taxon>Magnoliopsida</taxon>
        <taxon>Liliopsida</taxon>
        <taxon>Zingiberales</taxon>
        <taxon>Zingiberaceae</taxon>
        <taxon>Zingiber</taxon>
    </lineage>
</organism>
<dbReference type="InterPro" id="IPR032799">
    <property type="entry name" value="TAXi_C"/>
</dbReference>
<accession>A0A8J5H812</accession>
<feature type="domain" description="Peptidase A1" evidence="2">
    <location>
        <begin position="176"/>
        <end position="498"/>
    </location>
</feature>
<dbReference type="GO" id="GO:0006508">
    <property type="term" value="P:proteolysis"/>
    <property type="evidence" value="ECO:0007669"/>
    <property type="project" value="InterPro"/>
</dbReference>
<evidence type="ECO:0000259" key="2">
    <source>
        <dbReference type="PROSITE" id="PS51767"/>
    </source>
</evidence>
<dbReference type="Gene3D" id="2.40.70.10">
    <property type="entry name" value="Acid Proteases"/>
    <property type="match status" value="2"/>
</dbReference>
<dbReference type="PROSITE" id="PS51767">
    <property type="entry name" value="PEPTIDASE_A1"/>
    <property type="match status" value="1"/>
</dbReference>
<sequence>MRTLRTTYLSKVNVLLIFSVANKRRQGHLSVLAVSSPKNLPKVDQSIRIQFVHPPFPLSATPMAAALRLLLVLAPLAAPAASAGLGFDFHHRFSDPVRRFVEAHGGGGGGAASWPGKGTAEYYSALARHDRRRSLPELSFADSNATFRISQLGLCLALRDRGVGDAERDVSGGVGHRERSVLGALRLQTMCSDHFSFIWSKSNSVLLMFLFLDIRFDIYSPSSSSTSQTVSCSNSLCDRSQSSCSGANSTCPYSVRYVSSNTSSSGVLVEDVLYFTTENTAVPQIVQAQVVFGCGQVQTGSFLDGAAPNGLFGLGMENISVPSILYNQGHTSNSFSMCFGDDGFGRINFGDNGSTGQQETPFVIDRSLPYYAIGITGIVVGNSSIQTSFRAVIDSGTSFTYLADPMYTELVQSFNSQVQDQPSNPDPRIPFEYCYDVSPNQDAIVTPNISFTTSGGDIFPVNDPIILFTTDRESVYMYCLAVNRSDGMNIFGRKFTKD</sequence>
<dbReference type="InterPro" id="IPR001461">
    <property type="entry name" value="Aspartic_peptidase_A1"/>
</dbReference>
<dbReference type="SUPFAM" id="SSF50630">
    <property type="entry name" value="Acid proteases"/>
    <property type="match status" value="1"/>
</dbReference>
<dbReference type="AlphaFoldDB" id="A0A8J5H812"/>
<comment type="similarity">
    <text evidence="1">Belongs to the peptidase A1 family.</text>
</comment>
<dbReference type="PROSITE" id="PS00141">
    <property type="entry name" value="ASP_PROTEASE"/>
    <property type="match status" value="1"/>
</dbReference>
<dbReference type="InterPro" id="IPR001969">
    <property type="entry name" value="Aspartic_peptidase_AS"/>
</dbReference>
<protein>
    <recommendedName>
        <fullName evidence="2">Peptidase A1 domain-containing protein</fullName>
    </recommendedName>
</protein>
<evidence type="ECO:0000313" key="4">
    <source>
        <dbReference type="Proteomes" id="UP000734854"/>
    </source>
</evidence>
<reference evidence="3 4" key="1">
    <citation type="submission" date="2020-08" db="EMBL/GenBank/DDBJ databases">
        <title>Plant Genome Project.</title>
        <authorList>
            <person name="Zhang R.-G."/>
        </authorList>
    </citation>
    <scope>NUCLEOTIDE SEQUENCE [LARGE SCALE GENOMIC DNA]</scope>
    <source>
        <tissue evidence="3">Rhizome</tissue>
    </source>
</reference>
<dbReference type="PANTHER" id="PTHR13683">
    <property type="entry name" value="ASPARTYL PROTEASES"/>
    <property type="match status" value="1"/>
</dbReference>
<dbReference type="Pfam" id="PF14543">
    <property type="entry name" value="TAXi_N"/>
    <property type="match status" value="1"/>
</dbReference>
<dbReference type="GO" id="GO:0004190">
    <property type="term" value="F:aspartic-type endopeptidase activity"/>
    <property type="evidence" value="ECO:0007669"/>
    <property type="project" value="InterPro"/>
</dbReference>
<evidence type="ECO:0000313" key="3">
    <source>
        <dbReference type="EMBL" id="KAG6522759.1"/>
    </source>
</evidence>
<name>A0A8J5H812_ZINOF</name>
<proteinExistence type="inferred from homology"/>